<name>A0A0P6W1F1_9HYPH</name>
<dbReference type="EMBL" id="LJYW01000001">
    <property type="protein sequence ID" value="KPL51999.1"/>
    <property type="molecule type" value="Genomic_DNA"/>
</dbReference>
<protein>
    <recommendedName>
        <fullName evidence="2">SH3b domain-containing protein</fullName>
    </recommendedName>
</protein>
<reference evidence="3 4" key="2">
    <citation type="submission" date="2015-10" db="EMBL/GenBank/DDBJ databases">
        <title>Draft Genome Sequence of Prosthecomicrobium hirschii ATCC 27832.</title>
        <authorList>
            <person name="Daniel J."/>
            <person name="Givan S.A."/>
            <person name="Brun Y.V."/>
            <person name="Brown P.J."/>
        </authorList>
    </citation>
    <scope>NUCLEOTIDE SEQUENCE [LARGE SCALE GENOMIC DNA]</scope>
    <source>
        <strain evidence="3 4">16</strain>
    </source>
</reference>
<evidence type="ECO:0000313" key="3">
    <source>
        <dbReference type="EMBL" id="KPL51999.1"/>
    </source>
</evidence>
<dbReference type="Proteomes" id="UP000048984">
    <property type="component" value="Unassembled WGS sequence"/>
</dbReference>
<reference evidence="3 4" key="1">
    <citation type="submission" date="2015-09" db="EMBL/GenBank/DDBJ databases">
        <authorList>
            <person name="Jackson K.R."/>
            <person name="Lunt B.L."/>
            <person name="Fisher J.N.B."/>
            <person name="Gardner A.V."/>
            <person name="Bailey M.E."/>
            <person name="Deus L.M."/>
            <person name="Earl A.S."/>
            <person name="Gibby P.D."/>
            <person name="Hartmann K.A."/>
            <person name="Liu J.E."/>
            <person name="Manci A.M."/>
            <person name="Nielsen D.A."/>
            <person name="Solomon M.B."/>
            <person name="Breakwell D.P."/>
            <person name="Burnett S.H."/>
            <person name="Grose J.H."/>
        </authorList>
    </citation>
    <scope>NUCLEOTIDE SEQUENCE [LARGE SCALE GENOMIC DNA]</scope>
    <source>
        <strain evidence="3 4">16</strain>
    </source>
</reference>
<feature type="region of interest" description="Disordered" evidence="1">
    <location>
        <begin position="54"/>
        <end position="78"/>
    </location>
</feature>
<gene>
    <name evidence="3" type="ORF">ABB55_06965</name>
</gene>
<evidence type="ECO:0000313" key="4">
    <source>
        <dbReference type="Proteomes" id="UP000048984"/>
    </source>
</evidence>
<keyword evidence="4" id="KW-1185">Reference proteome</keyword>
<dbReference type="Gene3D" id="2.30.30.40">
    <property type="entry name" value="SH3 Domains"/>
    <property type="match status" value="1"/>
</dbReference>
<accession>A0A0P6W1F1</accession>
<proteinExistence type="predicted"/>
<dbReference type="AlphaFoldDB" id="A0A0P6W1F1"/>
<dbReference type="InterPro" id="IPR003646">
    <property type="entry name" value="SH3-like_bac-type"/>
</dbReference>
<dbReference type="STRING" id="665126.ABB55_06965"/>
<evidence type="ECO:0000256" key="1">
    <source>
        <dbReference type="SAM" id="MobiDB-lite"/>
    </source>
</evidence>
<feature type="compositionally biased region" description="Low complexity" evidence="1">
    <location>
        <begin position="57"/>
        <end position="66"/>
    </location>
</feature>
<dbReference type="Pfam" id="PF08239">
    <property type="entry name" value="SH3_3"/>
    <property type="match status" value="1"/>
</dbReference>
<feature type="domain" description="SH3b" evidence="2">
    <location>
        <begin position="86"/>
        <end position="137"/>
    </location>
</feature>
<evidence type="ECO:0000259" key="2">
    <source>
        <dbReference type="Pfam" id="PF08239"/>
    </source>
</evidence>
<sequence length="157" mass="16495">MCAIGLVAGLTSALQTAEPPVLRVAETDLSGFDWSAVEVDPDYVPGPWRRTHRPVVAASSERGSAAAEDEGGGGGRQGAHAVTADRVALRAAPSLRGQVLLRFDRGAAVLVLRRRGAWAFVQEAGSTRQGWIFGRYLGPTRDGSEDADPTAQAKADS</sequence>
<organism evidence="3 4">
    <name type="scientific">Prosthecodimorpha hirschii</name>
    <dbReference type="NCBI Taxonomy" id="665126"/>
    <lineage>
        <taxon>Bacteria</taxon>
        <taxon>Pseudomonadati</taxon>
        <taxon>Pseudomonadota</taxon>
        <taxon>Alphaproteobacteria</taxon>
        <taxon>Hyphomicrobiales</taxon>
        <taxon>Ancalomicrobiaceae</taxon>
        <taxon>Prosthecodimorpha</taxon>
    </lineage>
</organism>
<comment type="caution">
    <text evidence="3">The sequence shown here is derived from an EMBL/GenBank/DDBJ whole genome shotgun (WGS) entry which is preliminary data.</text>
</comment>